<dbReference type="Proteomes" id="UP001293593">
    <property type="component" value="Unassembled WGS sequence"/>
</dbReference>
<dbReference type="PANTHER" id="PTHR33124:SF42">
    <property type="entry name" value="TRANSCRIPTION FACTOR BHLH146"/>
    <property type="match status" value="1"/>
</dbReference>
<protein>
    <recommendedName>
        <fullName evidence="4">IBH1-like N-terminal domain-containing protein</fullName>
    </recommendedName>
</protein>
<feature type="region of interest" description="Disordered" evidence="3">
    <location>
        <begin position="94"/>
        <end position="124"/>
    </location>
</feature>
<dbReference type="InterPro" id="IPR059002">
    <property type="entry name" value="IBH1_N"/>
</dbReference>
<dbReference type="EMBL" id="JAWXYG010000008">
    <property type="protein sequence ID" value="KAK4265497.1"/>
    <property type="molecule type" value="Genomic_DNA"/>
</dbReference>
<feature type="domain" description="IBH1-like N-terminal" evidence="4">
    <location>
        <begin position="23"/>
        <end position="87"/>
    </location>
</feature>
<feature type="compositionally biased region" description="Low complexity" evidence="3">
    <location>
        <begin position="94"/>
        <end position="113"/>
    </location>
</feature>
<name>A0AAE1J7V1_9FABA</name>
<evidence type="ECO:0000256" key="1">
    <source>
        <dbReference type="ARBA" id="ARBA00023015"/>
    </source>
</evidence>
<comment type="caution">
    <text evidence="5">The sequence shown here is derived from an EMBL/GenBank/DDBJ whole genome shotgun (WGS) entry which is preliminary data.</text>
</comment>
<accession>A0AAE1J7V1</accession>
<dbReference type="Pfam" id="PF26576">
    <property type="entry name" value="IBH1_N"/>
    <property type="match status" value="1"/>
</dbReference>
<dbReference type="InterPro" id="IPR044660">
    <property type="entry name" value="IBH1-like"/>
</dbReference>
<keyword evidence="1" id="KW-0805">Transcription regulation</keyword>
<dbReference type="PANTHER" id="PTHR33124">
    <property type="entry name" value="TRANSCRIPTION FACTOR IBH1-LIKE 1"/>
    <property type="match status" value="1"/>
</dbReference>
<dbReference type="GO" id="GO:0006355">
    <property type="term" value="P:regulation of DNA-templated transcription"/>
    <property type="evidence" value="ECO:0007669"/>
    <property type="project" value="InterPro"/>
</dbReference>
<evidence type="ECO:0000313" key="5">
    <source>
        <dbReference type="EMBL" id="KAK4265497.1"/>
    </source>
</evidence>
<keyword evidence="2" id="KW-0804">Transcription</keyword>
<keyword evidence="6" id="KW-1185">Reference proteome</keyword>
<gene>
    <name evidence="5" type="ORF">QN277_026545</name>
</gene>
<evidence type="ECO:0000256" key="3">
    <source>
        <dbReference type="SAM" id="MobiDB-lite"/>
    </source>
</evidence>
<evidence type="ECO:0000256" key="2">
    <source>
        <dbReference type="ARBA" id="ARBA00023163"/>
    </source>
</evidence>
<organism evidence="5 6">
    <name type="scientific">Acacia crassicarpa</name>
    <name type="common">northern wattle</name>
    <dbReference type="NCBI Taxonomy" id="499986"/>
    <lineage>
        <taxon>Eukaryota</taxon>
        <taxon>Viridiplantae</taxon>
        <taxon>Streptophyta</taxon>
        <taxon>Embryophyta</taxon>
        <taxon>Tracheophyta</taxon>
        <taxon>Spermatophyta</taxon>
        <taxon>Magnoliopsida</taxon>
        <taxon>eudicotyledons</taxon>
        <taxon>Gunneridae</taxon>
        <taxon>Pentapetalae</taxon>
        <taxon>rosids</taxon>
        <taxon>fabids</taxon>
        <taxon>Fabales</taxon>
        <taxon>Fabaceae</taxon>
        <taxon>Caesalpinioideae</taxon>
        <taxon>mimosoid clade</taxon>
        <taxon>Acacieae</taxon>
        <taxon>Acacia</taxon>
    </lineage>
</organism>
<reference evidence="5" key="1">
    <citation type="submission" date="2023-10" db="EMBL/GenBank/DDBJ databases">
        <title>Chromosome-level genome of the transformable northern wattle, Acacia crassicarpa.</title>
        <authorList>
            <person name="Massaro I."/>
            <person name="Sinha N.R."/>
            <person name="Poethig S."/>
            <person name="Leichty A.R."/>
        </authorList>
    </citation>
    <scope>NUCLEOTIDE SEQUENCE</scope>
    <source>
        <strain evidence="5">Acra3RX</strain>
        <tissue evidence="5">Leaf</tissue>
    </source>
</reference>
<sequence>MEGLAVKRRRVSCVEPNRIEEVAFARKYVSYLVPALKKMKEKNNKKEHEESRDSIKKEVKYEVDMALVLSADQASAWTNALKLKLSLHNNNNQLLLSSSSSSSPSTTTAAASDDGGGDEEEEEAMKRLRRLVPGGEEMCSDQEMVAEFKSYVRCLQMQVNILHCLAQLNSF</sequence>
<proteinExistence type="predicted"/>
<evidence type="ECO:0000313" key="6">
    <source>
        <dbReference type="Proteomes" id="UP001293593"/>
    </source>
</evidence>
<evidence type="ECO:0000259" key="4">
    <source>
        <dbReference type="Pfam" id="PF26576"/>
    </source>
</evidence>
<dbReference type="AlphaFoldDB" id="A0AAE1J7V1"/>